<dbReference type="AlphaFoldDB" id="A0A6A5WCU6"/>
<dbReference type="OrthoDB" id="4062651at2759"/>
<evidence type="ECO:0000313" key="2">
    <source>
        <dbReference type="EMBL" id="KAF1998734.1"/>
    </source>
</evidence>
<dbReference type="PROSITE" id="PS00108">
    <property type="entry name" value="PROTEIN_KINASE_ST"/>
    <property type="match status" value="1"/>
</dbReference>
<dbReference type="InterPro" id="IPR011009">
    <property type="entry name" value="Kinase-like_dom_sf"/>
</dbReference>
<dbReference type="InterPro" id="IPR000719">
    <property type="entry name" value="Prot_kinase_dom"/>
</dbReference>
<dbReference type="GO" id="GO:0044773">
    <property type="term" value="P:mitotic DNA damage checkpoint signaling"/>
    <property type="evidence" value="ECO:0007669"/>
    <property type="project" value="TreeGrafter"/>
</dbReference>
<dbReference type="InterPro" id="IPR008271">
    <property type="entry name" value="Ser/Thr_kinase_AS"/>
</dbReference>
<feature type="domain" description="Protein kinase" evidence="1">
    <location>
        <begin position="1"/>
        <end position="290"/>
    </location>
</feature>
<organism evidence="2 3">
    <name type="scientific">Amniculicola lignicola CBS 123094</name>
    <dbReference type="NCBI Taxonomy" id="1392246"/>
    <lineage>
        <taxon>Eukaryota</taxon>
        <taxon>Fungi</taxon>
        <taxon>Dikarya</taxon>
        <taxon>Ascomycota</taxon>
        <taxon>Pezizomycotina</taxon>
        <taxon>Dothideomycetes</taxon>
        <taxon>Pleosporomycetidae</taxon>
        <taxon>Pleosporales</taxon>
        <taxon>Amniculicolaceae</taxon>
        <taxon>Amniculicola</taxon>
    </lineage>
</organism>
<dbReference type="Pfam" id="PF00069">
    <property type="entry name" value="Pkinase"/>
    <property type="match status" value="1"/>
</dbReference>
<sequence>MTPTNFPNARFLCLGKTPVTRDNGVAGVKYLIYNTEHNRYWVTTIPVPRSIEERNATIERQYNASRTTPSLGQQFNPAWHFPEYEEGWKICEDPWRSDTFVKVQHMLERNRWITDYYTAYNCTRKELHNLKRLQGIPQHNNLCEYKGVVTDQSQTRRVFGIAYEKYDCDLFNWTMDHNKPFDTKLIIEVVGRALQHLHKYGLVHCDVKPENVFIKGEGEILKIALGDFDSMHRVGETLMTKIGTRYFWNEKYAVGDKAVVELDIFALGKLKKWLERVEIMRGNRRRRAKH</sequence>
<dbReference type="GO" id="GO:0005634">
    <property type="term" value="C:nucleus"/>
    <property type="evidence" value="ECO:0007669"/>
    <property type="project" value="TreeGrafter"/>
</dbReference>
<dbReference type="EMBL" id="ML977601">
    <property type="protein sequence ID" value="KAF1998734.1"/>
    <property type="molecule type" value="Genomic_DNA"/>
</dbReference>
<dbReference type="PANTHER" id="PTHR44167">
    <property type="entry name" value="OVARIAN-SPECIFIC SERINE/THREONINE-PROTEIN KINASE LOK-RELATED"/>
    <property type="match status" value="1"/>
</dbReference>
<dbReference type="GO" id="GO:0004674">
    <property type="term" value="F:protein serine/threonine kinase activity"/>
    <property type="evidence" value="ECO:0007669"/>
    <property type="project" value="TreeGrafter"/>
</dbReference>
<reference evidence="2" key="1">
    <citation type="journal article" date="2020" name="Stud. Mycol.">
        <title>101 Dothideomycetes genomes: a test case for predicting lifestyles and emergence of pathogens.</title>
        <authorList>
            <person name="Haridas S."/>
            <person name="Albert R."/>
            <person name="Binder M."/>
            <person name="Bloem J."/>
            <person name="Labutti K."/>
            <person name="Salamov A."/>
            <person name="Andreopoulos B."/>
            <person name="Baker S."/>
            <person name="Barry K."/>
            <person name="Bills G."/>
            <person name="Bluhm B."/>
            <person name="Cannon C."/>
            <person name="Castanera R."/>
            <person name="Culley D."/>
            <person name="Daum C."/>
            <person name="Ezra D."/>
            <person name="Gonzalez J."/>
            <person name="Henrissat B."/>
            <person name="Kuo A."/>
            <person name="Liang C."/>
            <person name="Lipzen A."/>
            <person name="Lutzoni F."/>
            <person name="Magnuson J."/>
            <person name="Mondo S."/>
            <person name="Nolan M."/>
            <person name="Ohm R."/>
            <person name="Pangilinan J."/>
            <person name="Park H.-J."/>
            <person name="Ramirez L."/>
            <person name="Alfaro M."/>
            <person name="Sun H."/>
            <person name="Tritt A."/>
            <person name="Yoshinaga Y."/>
            <person name="Zwiers L.-H."/>
            <person name="Turgeon B."/>
            <person name="Goodwin S."/>
            <person name="Spatafora J."/>
            <person name="Crous P."/>
            <person name="Grigoriev I."/>
        </authorList>
    </citation>
    <scope>NUCLEOTIDE SEQUENCE</scope>
    <source>
        <strain evidence="2">CBS 123094</strain>
    </source>
</reference>
<keyword evidence="2" id="KW-0808">Transferase</keyword>
<dbReference type="PANTHER" id="PTHR44167:SF24">
    <property type="entry name" value="SERINE_THREONINE-PROTEIN KINASE CHK2"/>
    <property type="match status" value="1"/>
</dbReference>
<keyword evidence="2" id="KW-0418">Kinase</keyword>
<keyword evidence="3" id="KW-1185">Reference proteome</keyword>
<dbReference type="SMART" id="SM00220">
    <property type="entry name" value="S_TKc"/>
    <property type="match status" value="1"/>
</dbReference>
<evidence type="ECO:0000259" key="1">
    <source>
        <dbReference type="PROSITE" id="PS50011"/>
    </source>
</evidence>
<gene>
    <name evidence="2" type="ORF">P154DRAFT_577599</name>
</gene>
<accession>A0A6A5WCU6</accession>
<evidence type="ECO:0000313" key="3">
    <source>
        <dbReference type="Proteomes" id="UP000799779"/>
    </source>
</evidence>
<name>A0A6A5WCU6_9PLEO</name>
<dbReference type="GO" id="GO:0005524">
    <property type="term" value="F:ATP binding"/>
    <property type="evidence" value="ECO:0007669"/>
    <property type="project" value="InterPro"/>
</dbReference>
<protein>
    <submittedName>
        <fullName evidence="2">Kinase-like protein</fullName>
    </submittedName>
</protein>
<dbReference type="PROSITE" id="PS50011">
    <property type="entry name" value="PROTEIN_KINASE_DOM"/>
    <property type="match status" value="1"/>
</dbReference>
<proteinExistence type="predicted"/>
<dbReference type="SUPFAM" id="SSF56112">
    <property type="entry name" value="Protein kinase-like (PK-like)"/>
    <property type="match status" value="1"/>
</dbReference>
<dbReference type="Proteomes" id="UP000799779">
    <property type="component" value="Unassembled WGS sequence"/>
</dbReference>
<dbReference type="GO" id="GO:0005737">
    <property type="term" value="C:cytoplasm"/>
    <property type="evidence" value="ECO:0007669"/>
    <property type="project" value="TreeGrafter"/>
</dbReference>
<dbReference type="Gene3D" id="1.10.510.10">
    <property type="entry name" value="Transferase(Phosphotransferase) domain 1"/>
    <property type="match status" value="1"/>
</dbReference>